<reference evidence="2 3" key="1">
    <citation type="submission" date="2016-11" db="EMBL/GenBank/DDBJ databases">
        <title>Mixed transmission modes and dynamic genome evolution in an obligate animal-bacterial symbiosis.</title>
        <authorList>
            <person name="Russell S.L."/>
            <person name="Corbett-Detig R.B."/>
            <person name="Cavanaugh C.M."/>
        </authorList>
    </citation>
    <scope>NUCLEOTIDE SEQUENCE [LARGE SCALE GENOMIC DNA]</scope>
    <source>
        <strain evidence="2">Sp-SM6</strain>
    </source>
</reference>
<dbReference type="PANTHER" id="PTHR21301">
    <property type="entry name" value="REVERSE TRANSCRIPTASE"/>
    <property type="match status" value="1"/>
</dbReference>
<dbReference type="Pfam" id="PF26215">
    <property type="entry name" value="HTH_animal"/>
    <property type="match status" value="1"/>
</dbReference>
<dbReference type="AlphaFoldDB" id="A0A1T2KTT7"/>
<evidence type="ECO:0000313" key="2">
    <source>
        <dbReference type="EMBL" id="OOZ36136.1"/>
    </source>
</evidence>
<dbReference type="Proteomes" id="UP000190198">
    <property type="component" value="Unassembled WGS sequence"/>
</dbReference>
<comment type="caution">
    <text evidence="2">The sequence shown here is derived from an EMBL/GenBank/DDBJ whole genome shotgun (WGS) entry which is preliminary data.</text>
</comment>
<sequence>NLSNGKYMPYSKPNNVPLYVHSKSNHPPRILKNIPESINKRLSEISCDEESFKKSTAQYQKALDKSGYKFQLSFSPATSNSTVTDTQKKRKRNIIWYNPPFSKNVATNVGKTFLRILHEEFPKENILYKLFNKNTVKVSYSCLSNLKQTIDGHNKATLSKGREIIQTKDCNCRRPIDCPLSGRCLKQCVVYQATIKSNDAKPDQTYVGLTENTFKTRYSNHKASFRNPSMKSSTELSKYVWELKEKNTDYEISWTILKQAKPYNTATGRCNLCLWEKFFIICKPELSTLNKRNELVTACRHANKFLLKNFT</sequence>
<evidence type="ECO:0000313" key="3">
    <source>
        <dbReference type="Proteomes" id="UP000190198"/>
    </source>
</evidence>
<name>A0A1T2KTT7_9GAMM</name>
<proteinExistence type="predicted"/>
<feature type="domain" description="Helix-turn-helix" evidence="1">
    <location>
        <begin position="18"/>
        <end position="69"/>
    </location>
</feature>
<accession>A0A1T2KTT7</accession>
<dbReference type="InterPro" id="IPR058912">
    <property type="entry name" value="HTH_animal"/>
</dbReference>
<dbReference type="PANTHER" id="PTHR21301:SF10">
    <property type="entry name" value="REVERSE TRANSCRIPTASE DOMAIN-CONTAINING PROTEIN"/>
    <property type="match status" value="1"/>
</dbReference>
<dbReference type="RefSeq" id="WP_217349047.1">
    <property type="nucleotide sequence ID" value="NZ_MPRK01000348.1"/>
</dbReference>
<feature type="non-terminal residue" evidence="2">
    <location>
        <position position="1"/>
    </location>
</feature>
<gene>
    <name evidence="2" type="ORF">BOW52_10935</name>
</gene>
<dbReference type="EMBL" id="MPRK01000348">
    <property type="protein sequence ID" value="OOZ36136.1"/>
    <property type="molecule type" value="Genomic_DNA"/>
</dbReference>
<protein>
    <recommendedName>
        <fullName evidence="1">Helix-turn-helix domain-containing protein</fullName>
    </recommendedName>
</protein>
<organism evidence="2 3">
    <name type="scientific">Solemya elarraichensis gill symbiont</name>
    <dbReference type="NCBI Taxonomy" id="1918949"/>
    <lineage>
        <taxon>Bacteria</taxon>
        <taxon>Pseudomonadati</taxon>
        <taxon>Pseudomonadota</taxon>
        <taxon>Gammaproteobacteria</taxon>
        <taxon>sulfur-oxidizing symbionts</taxon>
    </lineage>
</organism>
<keyword evidence="3" id="KW-1185">Reference proteome</keyword>
<evidence type="ECO:0000259" key="1">
    <source>
        <dbReference type="Pfam" id="PF26215"/>
    </source>
</evidence>